<evidence type="ECO:0000313" key="2">
    <source>
        <dbReference type="Proteomes" id="UP000308600"/>
    </source>
</evidence>
<sequence length="299" mass="32505">MVKPAGTSQPLPSCRVPAGMFLEALWIGIVKPVLDGLGIQHAQTRKADIPRIWWCPSGPLIGLPIHAAGIYTGDEQGVAISDYVVSSYFPSASALAYATRPEDPSQKFSLLTIANPTGAGLPGTEWELEKIRKHTPTQELTRGEATVEAVKKGMENASWAHFACHGVTNPDKPMESALILANHTRLTLREISDMSLPHAEFAYLSACQTAKGVAEAPDESAHLSVGMMVCGYRSIIGTMWQISDEYAPFVADRVYAKMLEGGQPDYKRAAYALHDAVQALRKEHNVPFATWLPFIHVGV</sequence>
<proteinExistence type="predicted"/>
<gene>
    <name evidence="1" type="ORF">BDN72DRAFT_836472</name>
</gene>
<protein>
    <submittedName>
        <fullName evidence="1">Uncharacterized protein</fullName>
    </submittedName>
</protein>
<keyword evidence="2" id="KW-1185">Reference proteome</keyword>
<dbReference type="EMBL" id="ML208287">
    <property type="protein sequence ID" value="TFK72294.1"/>
    <property type="molecule type" value="Genomic_DNA"/>
</dbReference>
<evidence type="ECO:0000313" key="1">
    <source>
        <dbReference type="EMBL" id="TFK72294.1"/>
    </source>
</evidence>
<dbReference type="Proteomes" id="UP000308600">
    <property type="component" value="Unassembled WGS sequence"/>
</dbReference>
<accession>A0ACD3B2U5</accession>
<reference evidence="1 2" key="1">
    <citation type="journal article" date="2019" name="Nat. Ecol. Evol.">
        <title>Megaphylogeny resolves global patterns of mushroom evolution.</title>
        <authorList>
            <person name="Varga T."/>
            <person name="Krizsan K."/>
            <person name="Foldi C."/>
            <person name="Dima B."/>
            <person name="Sanchez-Garcia M."/>
            <person name="Sanchez-Ramirez S."/>
            <person name="Szollosi G.J."/>
            <person name="Szarkandi J.G."/>
            <person name="Papp V."/>
            <person name="Albert L."/>
            <person name="Andreopoulos W."/>
            <person name="Angelini C."/>
            <person name="Antonin V."/>
            <person name="Barry K.W."/>
            <person name="Bougher N.L."/>
            <person name="Buchanan P."/>
            <person name="Buyck B."/>
            <person name="Bense V."/>
            <person name="Catcheside P."/>
            <person name="Chovatia M."/>
            <person name="Cooper J."/>
            <person name="Damon W."/>
            <person name="Desjardin D."/>
            <person name="Finy P."/>
            <person name="Geml J."/>
            <person name="Haridas S."/>
            <person name="Hughes K."/>
            <person name="Justo A."/>
            <person name="Karasinski D."/>
            <person name="Kautmanova I."/>
            <person name="Kiss B."/>
            <person name="Kocsube S."/>
            <person name="Kotiranta H."/>
            <person name="LaButti K.M."/>
            <person name="Lechner B.E."/>
            <person name="Liimatainen K."/>
            <person name="Lipzen A."/>
            <person name="Lukacs Z."/>
            <person name="Mihaltcheva S."/>
            <person name="Morgado L.N."/>
            <person name="Niskanen T."/>
            <person name="Noordeloos M.E."/>
            <person name="Ohm R.A."/>
            <person name="Ortiz-Santana B."/>
            <person name="Ovrebo C."/>
            <person name="Racz N."/>
            <person name="Riley R."/>
            <person name="Savchenko A."/>
            <person name="Shiryaev A."/>
            <person name="Soop K."/>
            <person name="Spirin V."/>
            <person name="Szebenyi C."/>
            <person name="Tomsovsky M."/>
            <person name="Tulloss R.E."/>
            <person name="Uehling J."/>
            <person name="Grigoriev I.V."/>
            <person name="Vagvolgyi C."/>
            <person name="Papp T."/>
            <person name="Martin F.M."/>
            <person name="Miettinen O."/>
            <person name="Hibbett D.S."/>
            <person name="Nagy L.G."/>
        </authorList>
    </citation>
    <scope>NUCLEOTIDE SEQUENCE [LARGE SCALE GENOMIC DNA]</scope>
    <source>
        <strain evidence="1 2">NL-1719</strain>
    </source>
</reference>
<name>A0ACD3B2U5_9AGAR</name>
<organism evidence="1 2">
    <name type="scientific">Pluteus cervinus</name>
    <dbReference type="NCBI Taxonomy" id="181527"/>
    <lineage>
        <taxon>Eukaryota</taxon>
        <taxon>Fungi</taxon>
        <taxon>Dikarya</taxon>
        <taxon>Basidiomycota</taxon>
        <taxon>Agaricomycotina</taxon>
        <taxon>Agaricomycetes</taxon>
        <taxon>Agaricomycetidae</taxon>
        <taxon>Agaricales</taxon>
        <taxon>Pluteineae</taxon>
        <taxon>Pluteaceae</taxon>
        <taxon>Pluteus</taxon>
    </lineage>
</organism>